<dbReference type="PROSITE" id="PS00105">
    <property type="entry name" value="AA_TRANSFER_CLASS_1"/>
    <property type="match status" value="1"/>
</dbReference>
<organism evidence="4 5">
    <name type="scientific">Clostridium vincentii</name>
    <dbReference type="NCBI Taxonomy" id="52704"/>
    <lineage>
        <taxon>Bacteria</taxon>
        <taxon>Bacillati</taxon>
        <taxon>Bacillota</taxon>
        <taxon>Clostridia</taxon>
        <taxon>Eubacteriales</taxon>
        <taxon>Clostridiaceae</taxon>
        <taxon>Clostridium</taxon>
    </lineage>
</organism>
<dbReference type="InterPro" id="IPR022518">
    <property type="entry name" value="Aspartate_4-decarboxylase"/>
</dbReference>
<dbReference type="GO" id="GO:0030170">
    <property type="term" value="F:pyridoxal phosphate binding"/>
    <property type="evidence" value="ECO:0007669"/>
    <property type="project" value="InterPro"/>
</dbReference>
<dbReference type="Proteomes" id="UP000239471">
    <property type="component" value="Unassembled WGS sequence"/>
</dbReference>
<protein>
    <recommendedName>
        <fullName evidence="2">Aminotransferase</fullName>
        <ecNumber evidence="2">2.6.1.-</ecNumber>
    </recommendedName>
</protein>
<keyword evidence="2 4" id="KW-0032">Aminotransferase</keyword>
<dbReference type="Gene3D" id="3.40.640.10">
    <property type="entry name" value="Type I PLP-dependent aspartate aminotransferase-like (Major domain)"/>
    <property type="match status" value="1"/>
</dbReference>
<sequence>MDINNGIKQEIESVYGKISPFEFKNKLISLAKEQTKKSARTLLDAGRGNPNWTAATPREAFFTFGQFAVLETRRVWNQQDLAGMPEKEGIAARLSAYIDNHHDVPGIDLLRKIFDYGITVQGFSPDDWIYELTDGIIGDNYPSPDRMLTHIEKVVHDYLIQEMCYNEPPIGKFNLFAVEGATAAICYIFDSLISNKLLSIGDKIALMTPIFTPYLEIPLLPRYNFQVVNINATEIGLDGKHTWQYPKSELDKLCDSNIKALFLVNPSNPPSVAMKPESINQLVEVVHKDNPNLMIISDDVYGTFVNNFRSLLADLPFNSIGVYSFSKYFGATGWRLGTIALHENNIFDKLIRELPLDKEQELKQRYEALSTHPEDISFIDRIVADSRQVVLNHTSGLSTPQQVQMAFFSMFALLDKANNYKQLTKDICHRRQNLLFNGLGLELQKNPYDAAYYAQFDILGWANYHYGNEFAKYLQKNYKPVDILFRLAEESSIVLLSVDRFHGPE</sequence>
<gene>
    <name evidence="4" type="primary">asD</name>
    <name evidence="4" type="ORF">CLVI_32000</name>
</gene>
<evidence type="ECO:0000313" key="5">
    <source>
        <dbReference type="Proteomes" id="UP000239471"/>
    </source>
</evidence>
<dbReference type="PANTHER" id="PTHR43795:SF2">
    <property type="entry name" value="BIFUNCTIONAL ASPARTATE AMINOTRANSFERASE AND GLUTAMATE_ASPARTATE-PREPHENATE AMINOTRANSFERASE"/>
    <property type="match status" value="1"/>
</dbReference>
<dbReference type="InterPro" id="IPR050478">
    <property type="entry name" value="Ethylene_sulfur-biosynth"/>
</dbReference>
<dbReference type="AlphaFoldDB" id="A0A2T0B7M5"/>
<feature type="domain" description="Aminotransferase class I/classII large" evidence="3">
    <location>
        <begin position="198"/>
        <end position="346"/>
    </location>
</feature>
<accession>A0A2T0B7M5</accession>
<dbReference type="GO" id="GO:0006520">
    <property type="term" value="P:amino acid metabolic process"/>
    <property type="evidence" value="ECO:0007669"/>
    <property type="project" value="TreeGrafter"/>
</dbReference>
<keyword evidence="1" id="KW-0663">Pyridoxal phosphate</keyword>
<name>A0A2T0B7M5_9CLOT</name>
<comment type="similarity">
    <text evidence="2">Belongs to the class-I pyridoxal-phosphate-dependent aminotransferase family.</text>
</comment>
<dbReference type="InterPro" id="IPR015422">
    <property type="entry name" value="PyrdxlP-dep_Trfase_small"/>
</dbReference>
<evidence type="ECO:0000259" key="3">
    <source>
        <dbReference type="Pfam" id="PF00155"/>
    </source>
</evidence>
<comment type="caution">
    <text evidence="4">The sequence shown here is derived from an EMBL/GenBank/DDBJ whole genome shotgun (WGS) entry which is preliminary data.</text>
</comment>
<dbReference type="CDD" id="cd00609">
    <property type="entry name" value="AAT_like"/>
    <property type="match status" value="1"/>
</dbReference>
<reference evidence="4 5" key="1">
    <citation type="submission" date="2018-03" db="EMBL/GenBank/DDBJ databases">
        <title>Genome sequence of Clostridium vincentii DSM 10228.</title>
        <authorList>
            <person name="Poehlein A."/>
            <person name="Daniel R."/>
        </authorList>
    </citation>
    <scope>NUCLEOTIDE SEQUENCE [LARGE SCALE GENOMIC DNA]</scope>
    <source>
        <strain evidence="4 5">DSM 10228</strain>
    </source>
</reference>
<dbReference type="EMBL" id="PVXQ01000053">
    <property type="protein sequence ID" value="PRR79823.1"/>
    <property type="molecule type" value="Genomic_DNA"/>
</dbReference>
<comment type="cofactor">
    <cofactor evidence="2">
        <name>pyridoxal 5'-phosphate</name>
        <dbReference type="ChEBI" id="CHEBI:597326"/>
    </cofactor>
</comment>
<dbReference type="InterPro" id="IPR004839">
    <property type="entry name" value="Aminotransferase_I/II_large"/>
</dbReference>
<keyword evidence="5" id="KW-1185">Reference proteome</keyword>
<dbReference type="EC" id="2.6.1.-" evidence="2"/>
<dbReference type="Gene3D" id="3.90.1150.10">
    <property type="entry name" value="Aspartate Aminotransferase, domain 1"/>
    <property type="match status" value="1"/>
</dbReference>
<dbReference type="PANTHER" id="PTHR43795">
    <property type="entry name" value="BIFUNCTIONAL ASPARTATE AMINOTRANSFERASE AND GLUTAMATE/ASPARTATE-PREPHENATE AMINOTRANSFERASE-RELATED"/>
    <property type="match status" value="1"/>
</dbReference>
<dbReference type="InterPro" id="IPR015424">
    <property type="entry name" value="PyrdxlP-dep_Trfase"/>
</dbReference>
<dbReference type="SUPFAM" id="SSF53383">
    <property type="entry name" value="PLP-dependent transferases"/>
    <property type="match status" value="1"/>
</dbReference>
<dbReference type="NCBIfam" id="NF006755">
    <property type="entry name" value="PRK09275.1"/>
    <property type="match status" value="1"/>
</dbReference>
<keyword evidence="2 4" id="KW-0808">Transferase</keyword>
<proteinExistence type="inferred from homology"/>
<dbReference type="InterPro" id="IPR015421">
    <property type="entry name" value="PyrdxlP-dep_Trfase_major"/>
</dbReference>
<dbReference type="Pfam" id="PF00155">
    <property type="entry name" value="Aminotran_1_2"/>
    <property type="match status" value="1"/>
</dbReference>
<dbReference type="NCBIfam" id="TIGR03801">
    <property type="entry name" value="asp_4_decarbox"/>
    <property type="match status" value="1"/>
</dbReference>
<dbReference type="Gene3D" id="1.10.20.110">
    <property type="match status" value="1"/>
</dbReference>
<dbReference type="InterPro" id="IPR004838">
    <property type="entry name" value="NHTrfase_class1_PyrdxlP-BS"/>
</dbReference>
<evidence type="ECO:0000256" key="2">
    <source>
        <dbReference type="RuleBase" id="RU000481"/>
    </source>
</evidence>
<evidence type="ECO:0000313" key="4">
    <source>
        <dbReference type="EMBL" id="PRR79823.1"/>
    </source>
</evidence>
<dbReference type="GO" id="GO:0008483">
    <property type="term" value="F:transaminase activity"/>
    <property type="evidence" value="ECO:0007669"/>
    <property type="project" value="UniProtKB-KW"/>
</dbReference>
<evidence type="ECO:0000256" key="1">
    <source>
        <dbReference type="ARBA" id="ARBA00022898"/>
    </source>
</evidence>